<dbReference type="GO" id="GO:0004523">
    <property type="term" value="F:RNA-DNA hybrid ribonuclease activity"/>
    <property type="evidence" value="ECO:0007669"/>
    <property type="project" value="InterPro"/>
</dbReference>
<dbReference type="AlphaFoldDB" id="A0A8T1ZEV6"/>
<feature type="compositionally biased region" description="Acidic residues" evidence="1">
    <location>
        <begin position="1"/>
        <end position="10"/>
    </location>
</feature>
<dbReference type="Pfam" id="PF03732">
    <property type="entry name" value="Retrotrans_gag"/>
    <property type="match status" value="1"/>
</dbReference>
<feature type="domain" description="Retrotransposon gag" evidence="2">
    <location>
        <begin position="242"/>
        <end position="327"/>
    </location>
</feature>
<gene>
    <name evidence="4" type="ORF">ISN44_As11g027390</name>
</gene>
<dbReference type="Proteomes" id="UP000694251">
    <property type="component" value="Chromosome 11"/>
</dbReference>
<evidence type="ECO:0000259" key="2">
    <source>
        <dbReference type="Pfam" id="PF03732"/>
    </source>
</evidence>
<protein>
    <submittedName>
        <fullName evidence="4">Retrotransposon gag domain</fullName>
    </submittedName>
</protein>
<comment type="caution">
    <text evidence="4">The sequence shown here is derived from an EMBL/GenBank/DDBJ whole genome shotgun (WGS) entry which is preliminary data.</text>
</comment>
<evidence type="ECO:0000256" key="1">
    <source>
        <dbReference type="SAM" id="MobiDB-lite"/>
    </source>
</evidence>
<proteinExistence type="predicted"/>
<feature type="compositionally biased region" description="Basic and acidic residues" evidence="1">
    <location>
        <begin position="957"/>
        <end position="971"/>
    </location>
</feature>
<dbReference type="InterPro" id="IPR002156">
    <property type="entry name" value="RNaseH_domain"/>
</dbReference>
<feature type="domain" description="RNase H type-1" evidence="3">
    <location>
        <begin position="676"/>
        <end position="730"/>
    </location>
</feature>
<evidence type="ECO:0000313" key="5">
    <source>
        <dbReference type="Proteomes" id="UP000694251"/>
    </source>
</evidence>
<feature type="compositionally biased region" description="Basic and acidic residues" evidence="1">
    <location>
        <begin position="1000"/>
        <end position="1012"/>
    </location>
</feature>
<dbReference type="Pfam" id="PF13456">
    <property type="entry name" value="RVT_3"/>
    <property type="match status" value="1"/>
</dbReference>
<accession>A0A8T1ZEV6</accession>
<feature type="region of interest" description="Disordered" evidence="1">
    <location>
        <begin position="120"/>
        <end position="154"/>
    </location>
</feature>
<feature type="compositionally biased region" description="Basic and acidic residues" evidence="1">
    <location>
        <begin position="1065"/>
        <end position="1076"/>
    </location>
</feature>
<dbReference type="GO" id="GO:0003676">
    <property type="term" value="F:nucleic acid binding"/>
    <property type="evidence" value="ECO:0007669"/>
    <property type="project" value="InterPro"/>
</dbReference>
<reference evidence="4 5" key="1">
    <citation type="submission" date="2020-12" db="EMBL/GenBank/DDBJ databases">
        <title>Concerted genomic and epigenomic changes stabilize Arabidopsis allopolyploids.</title>
        <authorList>
            <person name="Chen Z."/>
        </authorList>
    </citation>
    <scope>NUCLEOTIDE SEQUENCE [LARGE SCALE GENOMIC DNA]</scope>
    <source>
        <strain evidence="4">As9502</strain>
        <tissue evidence="4">Leaf</tissue>
    </source>
</reference>
<feature type="compositionally biased region" description="Basic and acidic residues" evidence="1">
    <location>
        <begin position="428"/>
        <end position="468"/>
    </location>
</feature>
<dbReference type="PANTHER" id="PTHR48475">
    <property type="entry name" value="RIBONUCLEASE H"/>
    <property type="match status" value="1"/>
</dbReference>
<feature type="compositionally biased region" description="Basic and acidic residues" evidence="1">
    <location>
        <begin position="917"/>
        <end position="933"/>
    </location>
</feature>
<feature type="region of interest" description="Disordered" evidence="1">
    <location>
        <begin position="1"/>
        <end position="33"/>
    </location>
</feature>
<organism evidence="4 5">
    <name type="scientific">Arabidopsis suecica</name>
    <name type="common">Swedish thale-cress</name>
    <name type="synonym">Cardaminopsis suecica</name>
    <dbReference type="NCBI Taxonomy" id="45249"/>
    <lineage>
        <taxon>Eukaryota</taxon>
        <taxon>Viridiplantae</taxon>
        <taxon>Streptophyta</taxon>
        <taxon>Embryophyta</taxon>
        <taxon>Tracheophyta</taxon>
        <taxon>Spermatophyta</taxon>
        <taxon>Magnoliopsida</taxon>
        <taxon>eudicotyledons</taxon>
        <taxon>Gunneridae</taxon>
        <taxon>Pentapetalae</taxon>
        <taxon>rosids</taxon>
        <taxon>malvids</taxon>
        <taxon>Brassicales</taxon>
        <taxon>Brassicaceae</taxon>
        <taxon>Camelineae</taxon>
        <taxon>Arabidopsis</taxon>
    </lineage>
</organism>
<feature type="region of interest" description="Disordered" evidence="1">
    <location>
        <begin position="913"/>
        <end position="1076"/>
    </location>
</feature>
<keyword evidence="5" id="KW-1185">Reference proteome</keyword>
<evidence type="ECO:0000259" key="3">
    <source>
        <dbReference type="Pfam" id="PF13456"/>
    </source>
</evidence>
<sequence>MSQEDQDDMTDASSDQGTDTSVQPTPDAMVLPPENPAVARAERHPAAPAAVAAVAAAEVADATDNAALRHAVAANRGTNLDDLMQTILDRLDGQDSQTTERIDALVAAQVDAQAQIERLRRRRRDAQHRDDQEGLPSPRTPAAKRSENQRRRPASIIIGSDMSSKMHRATSSGPELEKVLEETQRSPFTTRISEVRVHHVNKVKLIPYNGLTDPKPFLKSLSIAINRAQFSAAERDAGSCQLLVEKLIDDALNWFSRLEANTIDSYHQLTSVFLQHHSIFMVKGTSNADLWTMSQKDKEPLRKFIERFKKVVSSIAITDDAAIAALRNACSYESRFREDLVITQPATLEDTLHRANRFIEVEEEKAAMAKRQPKASNSQPSKPWNKYYRETDPKRNQAYCEFHKVSGHSTDECRQLQQLLLSKFKKGDLDVDNGRNDRQRTEEPHNNDRRPESPKRNRDGPRHDDNVHVPRNRIHMIMGGLTTCRDSVRSIRNYGRQAKVHRNCITNSTPTLDNTEPITFTEADAAGQTGVDLRSAEHNVQPITGFDGDTVMTVGTIMLPIYVGGTKHFFNFAVVDKAIVYNVILGTPWLYKMKAVASTYMRQIPDRTWNLYVEGSIVETDSFEKARVKYVVIAEPAQQRNAQSIPPTESMIQVNIDTRDPIRCISIGSDLPIQDYCDSQLVANQFNGDYEAKNDQMDAYLKVVRDLSRNFELFELNKIPRSDNAPADALLYLHLPSAPPAPTIGPNVHPIIYSLNKLTASTCSAITQLLLPNNVSTNTPQADMTDSDWQTEIRNYIADGIVPADKWAARRLRARSTQYTLFDGNLCRWNAAGVLLSCISGDATLQVMREIHEGTGGNHSGASHSHHSCTNIALTNRNTSIPIHAVDNGHRRTLSCIPSKEFATSPFVPNHSRSIVKTKERTADHAEQPRVKPNEPWVAPNEPRVTPNEPLVTPNDRGSRRTKTGDAERPRVTPNEPRVTPNEPRVMLNDRGSRRTTAGHAERTAGHAERPRVTSNEPWVTPNKPRVTPNEPRVTPNDRGSRRTKTGHAERPRVTPNEPRVTPNEPRDTPNDRGSP</sequence>
<dbReference type="EMBL" id="JAEFBJ010000011">
    <property type="protein sequence ID" value="KAG7556743.1"/>
    <property type="molecule type" value="Genomic_DNA"/>
</dbReference>
<feature type="region of interest" description="Disordered" evidence="1">
    <location>
        <begin position="428"/>
        <end position="471"/>
    </location>
</feature>
<name>A0A8T1ZEV6_ARASU</name>
<feature type="region of interest" description="Disordered" evidence="1">
    <location>
        <begin position="365"/>
        <end position="389"/>
    </location>
</feature>
<feature type="compositionally biased region" description="Polar residues" evidence="1">
    <location>
        <begin position="11"/>
        <end position="24"/>
    </location>
</feature>
<dbReference type="InterPro" id="IPR005162">
    <property type="entry name" value="Retrotrans_gag_dom"/>
</dbReference>
<dbReference type="OrthoDB" id="1056464at2759"/>
<dbReference type="PANTHER" id="PTHR48475:SF2">
    <property type="entry name" value="RIBONUCLEASE H"/>
    <property type="match status" value="1"/>
</dbReference>
<evidence type="ECO:0000313" key="4">
    <source>
        <dbReference type="EMBL" id="KAG7556743.1"/>
    </source>
</evidence>